<comment type="caution">
    <text evidence="2">The sequence shown here is derived from an EMBL/GenBank/DDBJ whole genome shotgun (WGS) entry which is preliminary data.</text>
</comment>
<keyword evidence="1" id="KW-0732">Signal</keyword>
<dbReference type="GO" id="GO:0003677">
    <property type="term" value="F:DNA binding"/>
    <property type="evidence" value="ECO:0007669"/>
    <property type="project" value="UniProtKB-KW"/>
</dbReference>
<name>A0A7W9BPT5_9RHOB</name>
<feature type="signal peptide" evidence="1">
    <location>
        <begin position="1"/>
        <end position="19"/>
    </location>
</feature>
<accession>A0A7W9BPT5</accession>
<protein>
    <submittedName>
        <fullName evidence="2">DNA-binding transcriptional regulator YbjK</fullName>
    </submittedName>
</protein>
<evidence type="ECO:0000313" key="2">
    <source>
        <dbReference type="EMBL" id="MBB5723974.1"/>
    </source>
</evidence>
<dbReference type="Proteomes" id="UP000535415">
    <property type="component" value="Unassembled WGS sequence"/>
</dbReference>
<keyword evidence="3" id="KW-1185">Reference proteome</keyword>
<evidence type="ECO:0000313" key="3">
    <source>
        <dbReference type="Proteomes" id="UP000535415"/>
    </source>
</evidence>
<dbReference type="RefSeq" id="WP_183531078.1">
    <property type="nucleotide sequence ID" value="NZ_JACIJM010000017.1"/>
</dbReference>
<reference evidence="2 3" key="1">
    <citation type="submission" date="2020-08" db="EMBL/GenBank/DDBJ databases">
        <title>Genomic Encyclopedia of Type Strains, Phase IV (KMG-IV): sequencing the most valuable type-strain genomes for metagenomic binning, comparative biology and taxonomic classification.</title>
        <authorList>
            <person name="Goeker M."/>
        </authorList>
    </citation>
    <scope>NUCLEOTIDE SEQUENCE [LARGE SCALE GENOMIC DNA]</scope>
    <source>
        <strain evidence="2 3">DSM 101064</strain>
    </source>
</reference>
<organism evidence="2 3">
    <name type="scientific">Yoonia ponticola</name>
    <dbReference type="NCBI Taxonomy" id="1524255"/>
    <lineage>
        <taxon>Bacteria</taxon>
        <taxon>Pseudomonadati</taxon>
        <taxon>Pseudomonadota</taxon>
        <taxon>Alphaproteobacteria</taxon>
        <taxon>Rhodobacterales</taxon>
        <taxon>Paracoccaceae</taxon>
        <taxon>Yoonia</taxon>
    </lineage>
</organism>
<dbReference type="AlphaFoldDB" id="A0A7W9BPT5"/>
<sequence length="107" mass="11874">MKNIFVAISFILPATSVFAATHDVEAASYREHLTFICYMFGTSVTLEDWDQATTAHENVAQYARADGASVKYMQAMRHAGIARAEAVMEEWVDRSEARLTCNDVHGG</sequence>
<keyword evidence="2" id="KW-0238">DNA-binding</keyword>
<gene>
    <name evidence="2" type="ORF">FHS72_003621</name>
</gene>
<evidence type="ECO:0000256" key="1">
    <source>
        <dbReference type="SAM" id="SignalP"/>
    </source>
</evidence>
<proteinExistence type="predicted"/>
<feature type="chain" id="PRO_5031522802" evidence="1">
    <location>
        <begin position="20"/>
        <end position="107"/>
    </location>
</feature>
<dbReference type="EMBL" id="JACIJM010000017">
    <property type="protein sequence ID" value="MBB5723974.1"/>
    <property type="molecule type" value="Genomic_DNA"/>
</dbReference>